<feature type="domain" description="MaoC-like" evidence="1">
    <location>
        <begin position="14"/>
        <end position="114"/>
    </location>
</feature>
<gene>
    <name evidence="2" type="ORF">GPA24_16035</name>
</gene>
<name>A0ABX1NZE4_9RHOO</name>
<proteinExistence type="predicted"/>
<dbReference type="PANTHER" id="PTHR43664">
    <property type="entry name" value="MONOAMINE OXIDASE-RELATED"/>
    <property type="match status" value="1"/>
</dbReference>
<comment type="caution">
    <text evidence="2">The sequence shown here is derived from an EMBL/GenBank/DDBJ whole genome shotgun (WGS) entry which is preliminary data.</text>
</comment>
<evidence type="ECO:0000313" key="3">
    <source>
        <dbReference type="Proteomes" id="UP000633943"/>
    </source>
</evidence>
<dbReference type="RefSeq" id="WP_169203565.1">
    <property type="nucleotide sequence ID" value="NZ_CP059467.1"/>
</dbReference>
<keyword evidence="3" id="KW-1185">Reference proteome</keyword>
<accession>A0ABX1NZE4</accession>
<protein>
    <submittedName>
        <fullName evidence="2">Dehydratase</fullName>
    </submittedName>
</protein>
<sequence length="158" mass="17845">MAKYFEDIVVGGEYLSPGRTITEADIVGFAALSGDWFPLHTDEEYARKGPYKTRIAHGLLGLALTEGMKFRIPEFMNVAYTASLYWNYRFTNPIHIGDTVRVKVRVESKRETKSAARGMVIEYISMLNQRDEVVGEGDHGLLVLRRGKTESDRGRNGQ</sequence>
<dbReference type="InterPro" id="IPR029069">
    <property type="entry name" value="HotDog_dom_sf"/>
</dbReference>
<evidence type="ECO:0000313" key="2">
    <source>
        <dbReference type="EMBL" id="NMG17017.1"/>
    </source>
</evidence>
<dbReference type="InterPro" id="IPR002539">
    <property type="entry name" value="MaoC-like_dom"/>
</dbReference>
<dbReference type="Pfam" id="PF01575">
    <property type="entry name" value="MaoC_dehydratas"/>
    <property type="match status" value="1"/>
</dbReference>
<dbReference type="Gene3D" id="3.10.129.10">
    <property type="entry name" value="Hotdog Thioesterase"/>
    <property type="match status" value="1"/>
</dbReference>
<organism evidence="2 3">
    <name type="scientific">Aromatoleum bremense</name>
    <dbReference type="NCBI Taxonomy" id="76115"/>
    <lineage>
        <taxon>Bacteria</taxon>
        <taxon>Pseudomonadati</taxon>
        <taxon>Pseudomonadota</taxon>
        <taxon>Betaproteobacteria</taxon>
        <taxon>Rhodocyclales</taxon>
        <taxon>Rhodocyclaceae</taxon>
        <taxon>Aromatoleum</taxon>
    </lineage>
</organism>
<dbReference type="Proteomes" id="UP000633943">
    <property type="component" value="Unassembled WGS sequence"/>
</dbReference>
<dbReference type="SUPFAM" id="SSF54637">
    <property type="entry name" value="Thioesterase/thiol ester dehydrase-isomerase"/>
    <property type="match status" value="1"/>
</dbReference>
<dbReference type="EMBL" id="WTVP01000056">
    <property type="protein sequence ID" value="NMG17017.1"/>
    <property type="molecule type" value="Genomic_DNA"/>
</dbReference>
<dbReference type="PANTHER" id="PTHR43664:SF1">
    <property type="entry name" value="BETA-METHYLMALYL-COA DEHYDRATASE"/>
    <property type="match status" value="1"/>
</dbReference>
<dbReference type="InterPro" id="IPR052342">
    <property type="entry name" value="MCH/BMMD"/>
</dbReference>
<evidence type="ECO:0000259" key="1">
    <source>
        <dbReference type="Pfam" id="PF01575"/>
    </source>
</evidence>
<reference evidence="2 3" key="1">
    <citation type="submission" date="2019-12" db="EMBL/GenBank/DDBJ databases">
        <title>Comparative genomics gives insights into the taxonomy of the Azoarcus-Aromatoleum group and reveals separate origins of nif in the plant-associated Azoarcus and non-plant-associated Aromatoleum sub-groups.</title>
        <authorList>
            <person name="Lafos M."/>
            <person name="Maluk M."/>
            <person name="Batista M."/>
            <person name="Junghare M."/>
            <person name="Carmona M."/>
            <person name="Faoro H."/>
            <person name="Cruz L.M."/>
            <person name="Battistoni F."/>
            <person name="De Souza E."/>
            <person name="Pedrosa F."/>
            <person name="Chen W.-M."/>
            <person name="Poole P.S."/>
            <person name="Dixon R.A."/>
            <person name="James E.K."/>
        </authorList>
    </citation>
    <scope>NUCLEOTIDE SEQUENCE [LARGE SCALE GENOMIC DNA]</scope>
    <source>
        <strain evidence="2 3">PbN1</strain>
    </source>
</reference>